<name>A0AAN9JSG9_CLITE</name>
<keyword evidence="3" id="KW-1185">Reference proteome</keyword>
<protein>
    <recommendedName>
        <fullName evidence="1">TRF2/HOY1 PH-like domain-containing protein</fullName>
    </recommendedName>
</protein>
<comment type="caution">
    <text evidence="2">The sequence shown here is derived from an EMBL/GenBank/DDBJ whole genome shotgun (WGS) entry which is preliminary data.</text>
</comment>
<dbReference type="Proteomes" id="UP001359559">
    <property type="component" value="Unassembled WGS sequence"/>
</dbReference>
<organism evidence="2 3">
    <name type="scientific">Clitoria ternatea</name>
    <name type="common">Butterfly pea</name>
    <dbReference type="NCBI Taxonomy" id="43366"/>
    <lineage>
        <taxon>Eukaryota</taxon>
        <taxon>Viridiplantae</taxon>
        <taxon>Streptophyta</taxon>
        <taxon>Embryophyta</taxon>
        <taxon>Tracheophyta</taxon>
        <taxon>Spermatophyta</taxon>
        <taxon>Magnoliopsida</taxon>
        <taxon>eudicotyledons</taxon>
        <taxon>Gunneridae</taxon>
        <taxon>Pentapetalae</taxon>
        <taxon>rosids</taxon>
        <taxon>fabids</taxon>
        <taxon>Fabales</taxon>
        <taxon>Fabaceae</taxon>
        <taxon>Papilionoideae</taxon>
        <taxon>50 kb inversion clade</taxon>
        <taxon>NPAAA clade</taxon>
        <taxon>indigoferoid/millettioid clade</taxon>
        <taxon>Phaseoleae</taxon>
        <taxon>Clitoria</taxon>
    </lineage>
</organism>
<accession>A0AAN9JSG9</accession>
<dbReference type="Pfam" id="PF24818">
    <property type="entry name" value="PH_TRF2_HOY1"/>
    <property type="match status" value="1"/>
</dbReference>
<dbReference type="PANTHER" id="PTHR33494:SF5">
    <property type="entry name" value="F10A16.6 PROTEIN"/>
    <property type="match status" value="1"/>
</dbReference>
<reference evidence="2 3" key="1">
    <citation type="submission" date="2024-01" db="EMBL/GenBank/DDBJ databases">
        <title>The genomes of 5 underutilized Papilionoideae crops provide insights into root nodulation and disease resistance.</title>
        <authorList>
            <person name="Yuan L."/>
        </authorList>
    </citation>
    <scope>NUCLEOTIDE SEQUENCE [LARGE SCALE GENOMIC DNA]</scope>
    <source>
        <strain evidence="2">LY-2023</strain>
        <tissue evidence="2">Leaf</tissue>
    </source>
</reference>
<sequence>MAHFACKEISNPMDVDAQYSENSRNTYINSQKSTFNNTHSVKKFAATHFPATFLKIGAFQFKPKRQGDLEARCHYSRKKFMWDMLDDTKFIKYRIEIQWDNISAIQATMEENKPGILQIELSKPPTFSHEATPTSRKWNSAKDFTNENASKFRRHFVMFSPGVLDKYYENVLRGDKRLLELSQLPFPRLIMSPCFDSNPSSNRSFMNSSHVHVVHGTSPTNSIRNHRPPLLTSPQHAVAQPMQSSSGLKNIHFTANQRVLNRSLGFGMDDINVSDYNVDECFFVGADETLSDEGDYETYADMIRKIDHDFEMFERTINSSTTFPAVVHERRNY</sequence>
<evidence type="ECO:0000259" key="1">
    <source>
        <dbReference type="Pfam" id="PF24818"/>
    </source>
</evidence>
<dbReference type="InterPro" id="IPR057939">
    <property type="entry name" value="TRF2_HOY1_PH"/>
</dbReference>
<dbReference type="EMBL" id="JAYKXN010000003">
    <property type="protein sequence ID" value="KAK7302769.1"/>
    <property type="molecule type" value="Genomic_DNA"/>
</dbReference>
<proteinExistence type="predicted"/>
<evidence type="ECO:0000313" key="2">
    <source>
        <dbReference type="EMBL" id="KAK7302769.1"/>
    </source>
</evidence>
<gene>
    <name evidence="2" type="ORF">RJT34_13665</name>
</gene>
<dbReference type="PANTHER" id="PTHR33494">
    <property type="entry name" value="OS02G0793800 PROTEIN"/>
    <property type="match status" value="1"/>
</dbReference>
<dbReference type="AlphaFoldDB" id="A0AAN9JSG9"/>
<evidence type="ECO:0000313" key="3">
    <source>
        <dbReference type="Proteomes" id="UP001359559"/>
    </source>
</evidence>
<feature type="domain" description="TRF2/HOY1 PH-like" evidence="1">
    <location>
        <begin position="48"/>
        <end position="165"/>
    </location>
</feature>